<dbReference type="Pfam" id="PF01648">
    <property type="entry name" value="ACPS"/>
    <property type="match status" value="1"/>
</dbReference>
<reference evidence="4 5" key="1">
    <citation type="submission" date="2018-06" db="EMBL/GenBank/DDBJ databases">
        <title>ACT-28, a chromosomally-encoded AmpC with carbapenemase activity from Enterobacter kobei.</title>
        <authorList>
            <person name="Jousset A.B."/>
            <person name="Oueslati S."/>
            <person name="Bernabeu S."/>
            <person name="Takissian J."/>
            <person name="Creton E."/>
            <person name="Vogel A."/>
            <person name="Cotellon G."/>
            <person name="Bonnin R.A."/>
            <person name="Dortet L."/>
            <person name="Naas T."/>
        </authorList>
    </citation>
    <scope>NUCLEOTIDE SEQUENCE [LARGE SCALE GENOMIC DNA]</scope>
    <source>
        <strain evidence="4 5">99B3</strain>
    </source>
</reference>
<dbReference type="EMBL" id="QMDH01000002">
    <property type="protein sequence ID" value="RAZ71499.1"/>
    <property type="molecule type" value="Genomic_DNA"/>
</dbReference>
<dbReference type="GO" id="GO:0008897">
    <property type="term" value="F:holo-[acyl-carrier-protein] synthase activity"/>
    <property type="evidence" value="ECO:0007669"/>
    <property type="project" value="InterPro"/>
</dbReference>
<dbReference type="GO" id="GO:0000287">
    <property type="term" value="F:magnesium ion binding"/>
    <property type="evidence" value="ECO:0007669"/>
    <property type="project" value="InterPro"/>
</dbReference>
<dbReference type="GO" id="GO:0019878">
    <property type="term" value="P:lysine biosynthetic process via aminoadipic acid"/>
    <property type="evidence" value="ECO:0007669"/>
    <property type="project" value="TreeGrafter"/>
</dbReference>
<accession>A0A330GFR1</accession>
<evidence type="ECO:0000313" key="4">
    <source>
        <dbReference type="EMBL" id="RAZ71499.1"/>
    </source>
</evidence>
<keyword evidence="2 4" id="KW-0808">Transferase</keyword>
<dbReference type="InterPro" id="IPR008278">
    <property type="entry name" value="4-PPantetheinyl_Trfase_dom"/>
</dbReference>
<sequence length="206" mass="22859">MYQVFLGKISSLSTSRWADALSRHAPEGTQRARWLAGRGLLSRLLAPASLPEIIHNEQGKPLFAGDFPLWFSLSHSEDDIALIISDEGNVGCSLERIRPQDNWRTLANAVFSGAEHEELEKETPEHRLTAFWRIWTRKEAIVKQCGGHAWQMVSIDSTASAFHSVSHCRIDSLSLAVCTATPFELSAGIIHSADDVLAEKSLTRPE</sequence>
<organism evidence="4 5">
    <name type="scientific">Enterobacter cloacae</name>
    <dbReference type="NCBI Taxonomy" id="550"/>
    <lineage>
        <taxon>Bacteria</taxon>
        <taxon>Pseudomonadati</taxon>
        <taxon>Pseudomonadota</taxon>
        <taxon>Gammaproteobacteria</taxon>
        <taxon>Enterobacterales</taxon>
        <taxon>Enterobacteriaceae</taxon>
        <taxon>Enterobacter</taxon>
        <taxon>Enterobacter cloacae complex</taxon>
    </lineage>
</organism>
<feature type="domain" description="4'-phosphopantetheinyl transferase" evidence="3">
    <location>
        <begin position="90"/>
        <end position="161"/>
    </location>
</feature>
<comment type="similarity">
    <text evidence="1">Belongs to the P-Pant transferase superfamily. Gsp/Sfp/HetI/AcpT family.</text>
</comment>
<name>A0A330GFR1_ENTCL</name>
<dbReference type="GO" id="GO:0005829">
    <property type="term" value="C:cytosol"/>
    <property type="evidence" value="ECO:0007669"/>
    <property type="project" value="TreeGrafter"/>
</dbReference>
<evidence type="ECO:0000313" key="5">
    <source>
        <dbReference type="Proteomes" id="UP000251576"/>
    </source>
</evidence>
<proteinExistence type="inferred from homology"/>
<dbReference type="Proteomes" id="UP000251576">
    <property type="component" value="Unassembled WGS sequence"/>
</dbReference>
<dbReference type="PANTHER" id="PTHR12215:SF10">
    <property type="entry name" value="L-AMINOADIPATE-SEMIALDEHYDE DEHYDROGENASE-PHOSPHOPANTETHEINYL TRANSFERASE"/>
    <property type="match status" value="1"/>
</dbReference>
<dbReference type="NCBIfam" id="NF007676">
    <property type="entry name" value="PRK10351.1"/>
    <property type="match status" value="1"/>
</dbReference>
<dbReference type="SUPFAM" id="SSF56214">
    <property type="entry name" value="4'-phosphopantetheinyl transferase"/>
    <property type="match status" value="2"/>
</dbReference>
<dbReference type="InterPro" id="IPR037143">
    <property type="entry name" value="4-PPantetheinyl_Trfase_dom_sf"/>
</dbReference>
<dbReference type="Gene3D" id="3.90.470.20">
    <property type="entry name" value="4'-phosphopantetheinyl transferase domain"/>
    <property type="match status" value="1"/>
</dbReference>
<dbReference type="PANTHER" id="PTHR12215">
    <property type="entry name" value="PHOSPHOPANTETHEINE TRANSFERASE"/>
    <property type="match status" value="1"/>
</dbReference>
<comment type="caution">
    <text evidence="4">The sequence shown here is derived from an EMBL/GenBank/DDBJ whole genome shotgun (WGS) entry which is preliminary data.</text>
</comment>
<evidence type="ECO:0000259" key="3">
    <source>
        <dbReference type="Pfam" id="PF01648"/>
    </source>
</evidence>
<evidence type="ECO:0000256" key="1">
    <source>
        <dbReference type="ARBA" id="ARBA00010990"/>
    </source>
</evidence>
<dbReference type="AlphaFoldDB" id="A0A330GFR1"/>
<dbReference type="InterPro" id="IPR050559">
    <property type="entry name" value="P-Pant_transferase_sf"/>
</dbReference>
<evidence type="ECO:0000256" key="2">
    <source>
        <dbReference type="ARBA" id="ARBA00022679"/>
    </source>
</evidence>
<protein>
    <submittedName>
        <fullName evidence="4">4'-phosphopantetheinyl transferase AcpT</fullName>
    </submittedName>
</protein>
<dbReference type="RefSeq" id="WP_112779949.1">
    <property type="nucleotide sequence ID" value="NZ_CABMNQ010000002.1"/>
</dbReference>
<gene>
    <name evidence="4" type="ORF">DP202_02390</name>
</gene>